<comment type="caution">
    <text evidence="4">The sequence shown here is derived from an EMBL/GenBank/DDBJ whole genome shotgun (WGS) entry which is preliminary data.</text>
</comment>
<evidence type="ECO:0000313" key="5">
    <source>
        <dbReference type="Proteomes" id="UP001140949"/>
    </source>
</evidence>
<evidence type="ECO:0000256" key="3">
    <source>
        <dbReference type="PROSITE-ProRule" id="PRU00708"/>
    </source>
</evidence>
<dbReference type="AlphaFoldDB" id="A0AAX6GE13"/>
<dbReference type="PANTHER" id="PTHR46128">
    <property type="entry name" value="MITOCHONDRIAL GROUP I INTRON SPLICING FACTOR CCM1"/>
    <property type="match status" value="1"/>
</dbReference>
<dbReference type="Pfam" id="PF13041">
    <property type="entry name" value="PPR_2"/>
    <property type="match status" value="4"/>
</dbReference>
<name>A0AAX6GE13_IRIPA</name>
<feature type="repeat" description="PPR" evidence="3">
    <location>
        <begin position="789"/>
        <end position="823"/>
    </location>
</feature>
<protein>
    <submittedName>
        <fullName evidence="4">Pentatricopeptide repeat-containing protein, chloroplastic</fullName>
    </submittedName>
</protein>
<dbReference type="PROSITE" id="PS51375">
    <property type="entry name" value="PPR"/>
    <property type="match status" value="11"/>
</dbReference>
<dbReference type="Gene3D" id="1.25.40.10">
    <property type="entry name" value="Tetratricopeptide repeat domain"/>
    <property type="match status" value="5"/>
</dbReference>
<dbReference type="InterPro" id="IPR050872">
    <property type="entry name" value="PPR_P_subfamily"/>
</dbReference>
<dbReference type="FunFam" id="1.25.40.10:FF:003613">
    <property type="entry name" value="Pentatricopeptide repeat-containing protein At3g23020"/>
    <property type="match status" value="1"/>
</dbReference>
<dbReference type="InterPro" id="IPR002885">
    <property type="entry name" value="PPR_rpt"/>
</dbReference>
<reference evidence="4" key="1">
    <citation type="journal article" date="2023" name="GigaByte">
        <title>Genome assembly of the bearded iris, Iris pallida Lam.</title>
        <authorList>
            <person name="Bruccoleri R.E."/>
            <person name="Oakeley E.J."/>
            <person name="Faust A.M.E."/>
            <person name="Altorfer M."/>
            <person name="Dessus-Babus S."/>
            <person name="Burckhardt D."/>
            <person name="Oertli M."/>
            <person name="Naumann U."/>
            <person name="Petersen F."/>
            <person name="Wong J."/>
        </authorList>
    </citation>
    <scope>NUCLEOTIDE SEQUENCE</scope>
    <source>
        <strain evidence="4">GSM-AAB239-AS_SAM_17_03QT</strain>
    </source>
</reference>
<dbReference type="Pfam" id="PF01535">
    <property type="entry name" value="PPR"/>
    <property type="match status" value="9"/>
</dbReference>
<dbReference type="EMBL" id="JANAVB010020997">
    <property type="protein sequence ID" value="KAJ6826498.1"/>
    <property type="molecule type" value="Genomic_DNA"/>
</dbReference>
<feature type="repeat" description="PPR" evidence="3">
    <location>
        <begin position="824"/>
        <end position="858"/>
    </location>
</feature>
<evidence type="ECO:0000256" key="1">
    <source>
        <dbReference type="ARBA" id="ARBA00007626"/>
    </source>
</evidence>
<dbReference type="Proteomes" id="UP001140949">
    <property type="component" value="Unassembled WGS sequence"/>
</dbReference>
<dbReference type="SUPFAM" id="SSF81901">
    <property type="entry name" value="HCP-like"/>
    <property type="match status" value="2"/>
</dbReference>
<feature type="repeat" description="PPR" evidence="3">
    <location>
        <begin position="685"/>
        <end position="715"/>
    </location>
</feature>
<keyword evidence="2" id="KW-0677">Repeat</keyword>
<feature type="repeat" description="PPR" evidence="3">
    <location>
        <begin position="650"/>
        <end position="684"/>
    </location>
</feature>
<feature type="repeat" description="PPR" evidence="3">
    <location>
        <begin position="754"/>
        <end position="788"/>
    </location>
</feature>
<gene>
    <name evidence="4" type="ORF">M6B38_372035</name>
</gene>
<proteinExistence type="inferred from homology"/>
<evidence type="ECO:0000313" key="4">
    <source>
        <dbReference type="EMBL" id="KAJ6826498.1"/>
    </source>
</evidence>
<keyword evidence="5" id="KW-1185">Reference proteome</keyword>
<accession>A0AAX6GE13</accession>
<reference evidence="4" key="2">
    <citation type="submission" date="2023-04" db="EMBL/GenBank/DDBJ databases">
        <authorList>
            <person name="Bruccoleri R.E."/>
            <person name="Oakeley E.J."/>
            <person name="Faust A.-M."/>
            <person name="Dessus-Babus S."/>
            <person name="Altorfer M."/>
            <person name="Burckhardt D."/>
            <person name="Oertli M."/>
            <person name="Naumann U."/>
            <person name="Petersen F."/>
            <person name="Wong J."/>
        </authorList>
    </citation>
    <scope>NUCLEOTIDE SEQUENCE</scope>
    <source>
        <strain evidence="4">GSM-AAB239-AS_SAM_17_03QT</strain>
        <tissue evidence="4">Leaf</tissue>
    </source>
</reference>
<dbReference type="NCBIfam" id="TIGR00756">
    <property type="entry name" value="PPR"/>
    <property type="match status" value="12"/>
</dbReference>
<dbReference type="InterPro" id="IPR011990">
    <property type="entry name" value="TPR-like_helical_dom_sf"/>
</dbReference>
<feature type="repeat" description="PPR" evidence="3">
    <location>
        <begin position="301"/>
        <end position="335"/>
    </location>
</feature>
<feature type="repeat" description="PPR" evidence="3">
    <location>
        <begin position="371"/>
        <end position="405"/>
    </location>
</feature>
<comment type="similarity">
    <text evidence="1">Belongs to the PPR family. P subfamily.</text>
</comment>
<dbReference type="PANTHER" id="PTHR46128:SF86">
    <property type="entry name" value="PENTACOTRIPEPTIDE-REPEAT REGION OF PRORP DOMAIN-CONTAINING PROTEIN"/>
    <property type="match status" value="1"/>
</dbReference>
<sequence>MVHLQLLQFSSSSSHCAVCYNLWGSSRGESFGLKKTVLSRKKIGKHIPEAAHGSHSTAELAVEGPVEGENTARKSERRIWKRVAAMSKSARTKQVPGPVPSRCVQPSHGSEDDVGVFVSSVKAEASMEHCNSILKLLEKQNDSRTMEFFDWMKSNGKLEKNDTAYNLALRALARRENWAEAESLLREMTFDSGCELTPRVFNALIFVCAKRGLVACGEKWFRMMLQEGVKPNVATVGMLMGLYRKNGNLAQAEFTFAHMRSCKLQCVTAYSAMITMYTRLGLYDKSEEIIRLMEEDGAIPNLENWLVRLNVYSQQGKVEVAELVLRSMLSSGIPPNIIAYNILIMGYGKVSNPKAAHRLFENLQTIGLDPDETTYRSMVEGFGRADSYKEAMWYYKELKNSGFKPSSSNFYTMINLQARHADEKGVVQTLKDMRLVGCQYSSILSSLLQAYERVGGMEKVPLILKASFYENILCDPTSCSILVMAYVQNSLVDEAMLVLQEKTWEDSNFEDNLYHLLICSCKEAGHLDNAVKIYNQMPQSENINLHISCSMIDILSSLNRFSEAENLYKKLKALAVAFDMIAYSIVVRMYIKSGSLKDACLVLEMMENQKDIVPDTFLFRDMLRTYQQCGKLEKLASLYYRLLKSGVTWDEAMYNCVINCCGRALPVDEVSRLFNEMIQCGYAANTITFNVMLHIYGKSGFLRKARKVFLMARKQGLADVISYNTIIAAYSHSRDFKKMRSTVQQMQHEGYPVSLEVYNCMLDAYGKEDLFEEFNDVLQKMKEARCSSDHYTYNILINIYAKKGWIEEVSHVLGKLKEHGLEPDLYSYNTLIKAYGIAGMVEEAVNVVQEMRVKGIQPDRITFGNLVTALQRNENFLEAVKWSLWMKQMTMLS</sequence>
<organism evidence="4 5">
    <name type="scientific">Iris pallida</name>
    <name type="common">Sweet iris</name>
    <dbReference type="NCBI Taxonomy" id="29817"/>
    <lineage>
        <taxon>Eukaryota</taxon>
        <taxon>Viridiplantae</taxon>
        <taxon>Streptophyta</taxon>
        <taxon>Embryophyta</taxon>
        <taxon>Tracheophyta</taxon>
        <taxon>Spermatophyta</taxon>
        <taxon>Magnoliopsida</taxon>
        <taxon>Liliopsida</taxon>
        <taxon>Asparagales</taxon>
        <taxon>Iridaceae</taxon>
        <taxon>Iridoideae</taxon>
        <taxon>Irideae</taxon>
        <taxon>Iris</taxon>
    </lineage>
</organism>
<feature type="repeat" description="PPR" evidence="3">
    <location>
        <begin position="336"/>
        <end position="370"/>
    </location>
</feature>
<feature type="repeat" description="PPR" evidence="3">
    <location>
        <begin position="266"/>
        <end position="300"/>
    </location>
</feature>
<evidence type="ECO:0000256" key="2">
    <source>
        <dbReference type="ARBA" id="ARBA00022737"/>
    </source>
</evidence>
<feature type="repeat" description="PPR" evidence="3">
    <location>
        <begin position="719"/>
        <end position="753"/>
    </location>
</feature>
<feature type="repeat" description="PPR" evidence="3">
    <location>
        <begin position="197"/>
        <end position="231"/>
    </location>
</feature>